<proteinExistence type="predicted"/>
<gene>
    <name evidence="1" type="ORF">HDG69_002814</name>
</gene>
<organism evidence="1 2">
    <name type="scientific">Isoptericola halotolerans</name>
    <dbReference type="NCBI Taxonomy" id="300560"/>
    <lineage>
        <taxon>Bacteria</taxon>
        <taxon>Bacillati</taxon>
        <taxon>Actinomycetota</taxon>
        <taxon>Actinomycetes</taxon>
        <taxon>Micrococcales</taxon>
        <taxon>Promicromonosporaceae</taxon>
        <taxon>Isoptericola</taxon>
    </lineage>
</organism>
<dbReference type="RefSeq" id="WP_171784440.1">
    <property type="nucleotide sequence ID" value="NZ_BAAAML010000023.1"/>
</dbReference>
<keyword evidence="2" id="KW-1185">Reference proteome</keyword>
<comment type="caution">
    <text evidence="1">The sequence shown here is derived from an EMBL/GenBank/DDBJ whole genome shotgun (WGS) entry which is preliminary data.</text>
</comment>
<sequence length="187" mass="20322">MLIDQWQGFTGLPDYGDVSNIPTHLQGAFNFLGDRAVPRYASPAARDAELPSPTVGQMAWVGSPAALQVYDGVGTPPWKTVWQPEDPWHNLTYTNGWGGTGRYRRDSAGNLHVQARLTTVGTSSTGAQPAFALPEGYHHTLSTFLRLPAGVNSFTLGADAYFYNDGRVTISHNDPGYVSINEVLSLR</sequence>
<reference evidence="1 2" key="1">
    <citation type="submission" date="2020-05" db="EMBL/GenBank/DDBJ databases">
        <title>Genomic Encyclopedia of Type Strains, Phase III (KMG-III): the genomes of soil and plant-associated and newly described type strains.</title>
        <authorList>
            <person name="Whitman W."/>
        </authorList>
    </citation>
    <scope>NUCLEOTIDE SEQUENCE [LARGE SCALE GENOMIC DNA]</scope>
    <source>
        <strain evidence="1 2">KCTC 19046</strain>
    </source>
</reference>
<evidence type="ECO:0000313" key="1">
    <source>
        <dbReference type="EMBL" id="NOV98229.1"/>
    </source>
</evidence>
<evidence type="ECO:0000313" key="2">
    <source>
        <dbReference type="Proteomes" id="UP000757540"/>
    </source>
</evidence>
<protein>
    <submittedName>
        <fullName evidence="1">Uncharacterized protein</fullName>
    </submittedName>
</protein>
<name>A0ABX2A6G1_9MICO</name>
<dbReference type="EMBL" id="JABEZU010000003">
    <property type="protein sequence ID" value="NOV98229.1"/>
    <property type="molecule type" value="Genomic_DNA"/>
</dbReference>
<dbReference type="Proteomes" id="UP000757540">
    <property type="component" value="Unassembled WGS sequence"/>
</dbReference>
<accession>A0ABX2A6G1</accession>